<dbReference type="PANTHER" id="PTHR24421">
    <property type="entry name" value="NITRATE/NITRITE SENSOR PROTEIN NARX-RELATED"/>
    <property type="match status" value="1"/>
</dbReference>
<dbReference type="GO" id="GO:0004673">
    <property type="term" value="F:protein histidine kinase activity"/>
    <property type="evidence" value="ECO:0007669"/>
    <property type="project" value="UniProtKB-EC"/>
</dbReference>
<evidence type="ECO:0000256" key="1">
    <source>
        <dbReference type="ARBA" id="ARBA00000085"/>
    </source>
</evidence>
<feature type="transmembrane region" description="Helical" evidence="5">
    <location>
        <begin position="312"/>
        <end position="331"/>
    </location>
</feature>
<evidence type="ECO:0000259" key="6">
    <source>
        <dbReference type="Pfam" id="PF02518"/>
    </source>
</evidence>
<keyword evidence="4" id="KW-0418">Kinase</keyword>
<dbReference type="PANTHER" id="PTHR24421:SF10">
    <property type="entry name" value="NITRATE_NITRITE SENSOR PROTEIN NARQ"/>
    <property type="match status" value="1"/>
</dbReference>
<dbReference type="EMBL" id="CAEZVI010000068">
    <property type="protein sequence ID" value="CAB4630012.1"/>
    <property type="molecule type" value="Genomic_DNA"/>
</dbReference>
<dbReference type="GO" id="GO:0000160">
    <property type="term" value="P:phosphorelay signal transduction system"/>
    <property type="evidence" value="ECO:0007669"/>
    <property type="project" value="UniProtKB-KW"/>
</dbReference>
<dbReference type="InterPro" id="IPR036890">
    <property type="entry name" value="HATPase_C_sf"/>
</dbReference>
<dbReference type="InterPro" id="IPR003594">
    <property type="entry name" value="HATPase_dom"/>
</dbReference>
<keyword evidence="5" id="KW-0472">Membrane</keyword>
<reference evidence="7" key="1">
    <citation type="submission" date="2020-05" db="EMBL/GenBank/DDBJ databases">
        <authorList>
            <person name="Chiriac C."/>
            <person name="Salcher M."/>
            <person name="Ghai R."/>
            <person name="Kavagutti S V."/>
        </authorList>
    </citation>
    <scope>NUCLEOTIDE SEQUENCE</scope>
</reference>
<feature type="domain" description="Histidine kinase/HSP90-like ATPase" evidence="6">
    <location>
        <begin position="509"/>
        <end position="565"/>
    </location>
</feature>
<evidence type="ECO:0000256" key="2">
    <source>
        <dbReference type="ARBA" id="ARBA00012438"/>
    </source>
</evidence>
<accession>A0A6J6IZ45</accession>
<name>A0A6J6IZ45_9ZZZZ</name>
<feature type="transmembrane region" description="Helical" evidence="5">
    <location>
        <begin position="12"/>
        <end position="32"/>
    </location>
</feature>
<dbReference type="InterPro" id="IPR050482">
    <property type="entry name" value="Sensor_HK_TwoCompSys"/>
</dbReference>
<keyword evidence="5" id="KW-1133">Transmembrane helix</keyword>
<protein>
    <recommendedName>
        <fullName evidence="2">histidine kinase</fullName>
        <ecNumber evidence="2">2.7.13.3</ecNumber>
    </recommendedName>
</protein>
<dbReference type="EC" id="2.7.13.3" evidence="2"/>
<evidence type="ECO:0000256" key="5">
    <source>
        <dbReference type="SAM" id="Phobius"/>
    </source>
</evidence>
<feature type="transmembrane region" description="Helical" evidence="5">
    <location>
        <begin position="283"/>
        <end position="300"/>
    </location>
</feature>
<evidence type="ECO:0000256" key="4">
    <source>
        <dbReference type="ARBA" id="ARBA00022777"/>
    </source>
</evidence>
<dbReference type="Pfam" id="PF02518">
    <property type="entry name" value="HATPase_c"/>
    <property type="match status" value="1"/>
</dbReference>
<feature type="transmembrane region" description="Helical" evidence="5">
    <location>
        <begin position="253"/>
        <end position="271"/>
    </location>
</feature>
<keyword evidence="5" id="KW-0812">Transmembrane</keyword>
<proteinExistence type="predicted"/>
<feature type="transmembrane region" description="Helical" evidence="5">
    <location>
        <begin position="78"/>
        <end position="104"/>
    </location>
</feature>
<gene>
    <name evidence="7" type="ORF">UFOPK1981_00636</name>
</gene>
<organism evidence="7">
    <name type="scientific">freshwater metagenome</name>
    <dbReference type="NCBI Taxonomy" id="449393"/>
    <lineage>
        <taxon>unclassified sequences</taxon>
        <taxon>metagenomes</taxon>
        <taxon>ecological metagenomes</taxon>
    </lineage>
</organism>
<dbReference type="Gene3D" id="3.30.565.10">
    <property type="entry name" value="Histidine kinase-like ATPase, C-terminal domain"/>
    <property type="match status" value="1"/>
</dbReference>
<dbReference type="AlphaFoldDB" id="A0A6J6IZ45"/>
<evidence type="ECO:0000313" key="7">
    <source>
        <dbReference type="EMBL" id="CAB4630012.1"/>
    </source>
</evidence>
<dbReference type="SUPFAM" id="SSF55874">
    <property type="entry name" value="ATPase domain of HSP90 chaperone/DNA topoisomerase II/histidine kinase"/>
    <property type="match status" value="1"/>
</dbReference>
<comment type="catalytic activity">
    <reaction evidence="1">
        <text>ATP + protein L-histidine = ADP + protein N-phospho-L-histidine.</text>
        <dbReference type="EC" id="2.7.13.3"/>
    </reaction>
</comment>
<keyword evidence="3" id="KW-0808">Transferase</keyword>
<evidence type="ECO:0000256" key="3">
    <source>
        <dbReference type="ARBA" id="ARBA00022679"/>
    </source>
</evidence>
<feature type="transmembrane region" description="Helical" evidence="5">
    <location>
        <begin position="116"/>
        <end position="135"/>
    </location>
</feature>
<feature type="transmembrane region" description="Helical" evidence="5">
    <location>
        <begin position="351"/>
        <end position="373"/>
    </location>
</feature>
<sequence length="591" mass="66157">MILDEIVERITGRWAVSFKAWLYLTLIGILGTKTRTYALLDITQTESFLLAISVHLINAPIYYFFAHKLLQKRFTEQLSLARVLASFTIFILTIACSEILITIYVFDQTAYLGPQLFAPLFPSLYGFIASSYLLAEFDKNRVDIRRLAFAQTTLEKTAQQSQDQIIAERSQLISAIQDSVFYQLDALRKQFSTITGISKRNEIERLANELEDYSVNTIRNLSHEMASDTGSDKQVDRKSFIGSQNYKNFSQSYQPYISFKLSVVTMILIGGNHEASLNGLNGFLFQMIATLAIAPILLIGSNLTRKYSPKNLYLGFSAFLLTIFVSGYVLIVTAKWIHMSNFEQRNEYPPIVFSARTLAGIILASLIVTIVMARRKTIGDLVEMNKKLQVDLDWMDNRSRELRKELASILHGPLQGRIAGVALALRLIAADNEATEDEKIKKLDEIEKLLTSVIHDVQELFKVEKNKTDASIVIKLINLRRSWDGIAKVKWTIEPHVFAVLSANYFKTVSEILYEAVSNSVRHGGATDVSIALNAGINHIILTITDNGKGVSTAPTPGAGFHKFSELGATYNFDLEVDSGAKLTVLLPIIA</sequence>
<feature type="transmembrane region" description="Helical" evidence="5">
    <location>
        <begin position="47"/>
        <end position="66"/>
    </location>
</feature>